<dbReference type="GO" id="GO:0006310">
    <property type="term" value="P:DNA recombination"/>
    <property type="evidence" value="ECO:0007669"/>
    <property type="project" value="InterPro"/>
</dbReference>
<comment type="similarity">
    <text evidence="1">Belongs to the RecJ family.</text>
</comment>
<keyword evidence="6" id="KW-0175">Coiled coil</keyword>
<dbReference type="InterPro" id="IPR004610">
    <property type="entry name" value="RecJ"/>
</dbReference>
<feature type="domain" description="RecJ OB" evidence="9">
    <location>
        <begin position="453"/>
        <end position="557"/>
    </location>
</feature>
<dbReference type="Pfam" id="PF17768">
    <property type="entry name" value="RecJ_OB"/>
    <property type="match status" value="1"/>
</dbReference>
<evidence type="ECO:0000313" key="10">
    <source>
        <dbReference type="EMBL" id="MSV25412.1"/>
    </source>
</evidence>
<protein>
    <recommendedName>
        <fullName evidence="2">Single-stranded-DNA-specific exonuclease RecJ</fullName>
    </recommendedName>
</protein>
<evidence type="ECO:0000259" key="9">
    <source>
        <dbReference type="Pfam" id="PF17768"/>
    </source>
</evidence>
<evidence type="ECO:0000259" key="8">
    <source>
        <dbReference type="Pfam" id="PF02272"/>
    </source>
</evidence>
<feature type="domain" description="DDH" evidence="7">
    <location>
        <begin position="78"/>
        <end position="225"/>
    </location>
</feature>
<keyword evidence="4" id="KW-0378">Hydrolase</keyword>
<feature type="domain" description="DHHA1" evidence="8">
    <location>
        <begin position="344"/>
        <end position="435"/>
    </location>
</feature>
<dbReference type="NCBIfam" id="TIGR00644">
    <property type="entry name" value="recJ"/>
    <property type="match status" value="1"/>
</dbReference>
<reference evidence="10 11" key="1">
    <citation type="submission" date="2019-08" db="EMBL/GenBank/DDBJ databases">
        <title>In-depth cultivation of the pig gut microbiome towards novel bacterial diversity and tailored functional studies.</title>
        <authorList>
            <person name="Wylensek D."/>
            <person name="Hitch T.C.A."/>
            <person name="Clavel T."/>
        </authorList>
    </citation>
    <scope>NUCLEOTIDE SEQUENCE [LARGE SCALE GENOMIC DNA]</scope>
    <source>
        <strain evidence="11">WCA-380-WT-3B3</strain>
    </source>
</reference>
<dbReference type="Gene3D" id="3.10.310.30">
    <property type="match status" value="1"/>
</dbReference>
<dbReference type="Pfam" id="PF01368">
    <property type="entry name" value="DHH"/>
    <property type="match status" value="1"/>
</dbReference>
<dbReference type="Gene3D" id="3.90.1640.30">
    <property type="match status" value="1"/>
</dbReference>
<dbReference type="PANTHER" id="PTHR30255">
    <property type="entry name" value="SINGLE-STRANDED-DNA-SPECIFIC EXONUCLEASE RECJ"/>
    <property type="match status" value="1"/>
</dbReference>
<gene>
    <name evidence="10" type="primary">recJ</name>
    <name evidence="10" type="ORF">FYJ78_09550</name>
</gene>
<dbReference type="GO" id="GO:0008409">
    <property type="term" value="F:5'-3' exonuclease activity"/>
    <property type="evidence" value="ECO:0007669"/>
    <property type="project" value="InterPro"/>
</dbReference>
<dbReference type="GO" id="GO:0003676">
    <property type="term" value="F:nucleic acid binding"/>
    <property type="evidence" value="ECO:0007669"/>
    <property type="project" value="InterPro"/>
</dbReference>
<keyword evidence="5 10" id="KW-0269">Exonuclease</keyword>
<dbReference type="RefSeq" id="WP_154621170.1">
    <property type="nucleotide sequence ID" value="NZ_VUNL01000010.1"/>
</dbReference>
<dbReference type="Proteomes" id="UP000430222">
    <property type="component" value="Unassembled WGS sequence"/>
</dbReference>
<keyword evidence="3" id="KW-0540">Nuclease</keyword>
<organism evidence="10 11">
    <name type="scientific">Selenomonas montiformis</name>
    <dbReference type="NCBI Taxonomy" id="2652285"/>
    <lineage>
        <taxon>Bacteria</taxon>
        <taxon>Bacillati</taxon>
        <taxon>Bacillota</taxon>
        <taxon>Negativicutes</taxon>
        <taxon>Selenomonadales</taxon>
        <taxon>Selenomonadaceae</taxon>
        <taxon>Selenomonas</taxon>
    </lineage>
</organism>
<evidence type="ECO:0000313" key="11">
    <source>
        <dbReference type="Proteomes" id="UP000430222"/>
    </source>
</evidence>
<dbReference type="PANTHER" id="PTHR30255:SF2">
    <property type="entry name" value="SINGLE-STRANDED-DNA-SPECIFIC EXONUCLEASE RECJ"/>
    <property type="match status" value="1"/>
</dbReference>
<dbReference type="GO" id="GO:0006281">
    <property type="term" value="P:DNA repair"/>
    <property type="evidence" value="ECO:0007669"/>
    <property type="project" value="InterPro"/>
</dbReference>
<proteinExistence type="inferred from homology"/>
<dbReference type="InterPro" id="IPR003156">
    <property type="entry name" value="DHHA1_dom"/>
</dbReference>
<sequence>MWKQWKTFDVVPEQKKLAERLGIQEWIAGLLLHRGICGVKEAGYFLHPETQPFHDPFLMKDMDTAVQRIRQAINNHEKITVYGDYDVDGMSSTALLIHNLRRLGAEPTYYIPDRHREGYGFNRTALQNLAENGTELLISVDCGIASTELVAEMAGSLDIIITDHHLPGYSLPKALAVVNPHRQDCPYPDKNLAGVGVTYKLCQALWQSMRNESYTEDQELVALGTVADIVPLLGENRRLVYSGLANMRTSSFAGIRALIDVADIREEKLNASHVGFRLAPRLNAAGRIGTARLGVELLLADEEGKAAQLAMELDLLNQKRQAIEQEILQRAEEQLSGEDPENMPAIVIAGEDWDPGVIGIVASRLVDRYYKPTIVMSIQSDGICRGSCRSIEGLHMYHALESCREHILQFGGHAQAAGVSVRVGEFQAFRQAFQSVSSSMLSDEDYIPKISVELELEPEALTFDMVEELEQLEPYGMGNPKPLFGCRNIRGTGAAAIGSQRQHLRFQVGGPQGKIHALYWNRSDLAGIVNAEHVDMVYSPSINEWMGVRSLQCIVEDLEPGNRERIFPEREQLVEIYRFLYQIQQTEGNIPYSAAELAVRFSAAVHHISLYTMSMGLCIFQELNLLRTDLQEKGYSLQKTSNRMELNHSRTFFRHH</sequence>
<evidence type="ECO:0000256" key="3">
    <source>
        <dbReference type="ARBA" id="ARBA00022722"/>
    </source>
</evidence>
<evidence type="ECO:0000256" key="2">
    <source>
        <dbReference type="ARBA" id="ARBA00019841"/>
    </source>
</evidence>
<accession>A0A6I2V1S7</accession>
<evidence type="ECO:0000256" key="6">
    <source>
        <dbReference type="SAM" id="Coils"/>
    </source>
</evidence>
<evidence type="ECO:0000259" key="7">
    <source>
        <dbReference type="Pfam" id="PF01368"/>
    </source>
</evidence>
<dbReference type="InterPro" id="IPR038763">
    <property type="entry name" value="DHH_sf"/>
</dbReference>
<name>A0A6I2V1S7_9FIRM</name>
<dbReference type="Pfam" id="PF02272">
    <property type="entry name" value="DHHA1"/>
    <property type="match status" value="1"/>
</dbReference>
<dbReference type="InterPro" id="IPR041122">
    <property type="entry name" value="RecJ_OB"/>
</dbReference>
<dbReference type="AlphaFoldDB" id="A0A6I2V1S7"/>
<evidence type="ECO:0000256" key="5">
    <source>
        <dbReference type="ARBA" id="ARBA00022839"/>
    </source>
</evidence>
<dbReference type="EMBL" id="VUNL01000010">
    <property type="protein sequence ID" value="MSV25412.1"/>
    <property type="molecule type" value="Genomic_DNA"/>
</dbReference>
<dbReference type="InterPro" id="IPR001667">
    <property type="entry name" value="DDH_dom"/>
</dbReference>
<dbReference type="InterPro" id="IPR051673">
    <property type="entry name" value="SSDNA_exonuclease_RecJ"/>
</dbReference>
<evidence type="ECO:0000256" key="4">
    <source>
        <dbReference type="ARBA" id="ARBA00022801"/>
    </source>
</evidence>
<feature type="coiled-coil region" evidence="6">
    <location>
        <begin position="299"/>
        <end position="333"/>
    </location>
</feature>
<keyword evidence="11" id="KW-1185">Reference proteome</keyword>
<dbReference type="SUPFAM" id="SSF64182">
    <property type="entry name" value="DHH phosphoesterases"/>
    <property type="match status" value="1"/>
</dbReference>
<comment type="caution">
    <text evidence="10">The sequence shown here is derived from an EMBL/GenBank/DDBJ whole genome shotgun (WGS) entry which is preliminary data.</text>
</comment>
<evidence type="ECO:0000256" key="1">
    <source>
        <dbReference type="ARBA" id="ARBA00005915"/>
    </source>
</evidence>